<evidence type="ECO:0000313" key="2">
    <source>
        <dbReference type="Proteomes" id="UP001497535"/>
    </source>
</evidence>
<proteinExistence type="predicted"/>
<evidence type="ECO:0000313" key="1">
    <source>
        <dbReference type="EMBL" id="CAK5073586.1"/>
    </source>
</evidence>
<reference evidence="1" key="1">
    <citation type="submission" date="2023-11" db="EMBL/GenBank/DDBJ databases">
        <authorList>
            <person name="Poullet M."/>
        </authorList>
    </citation>
    <scope>NUCLEOTIDE SEQUENCE</scope>
    <source>
        <strain evidence="1">E1834</strain>
    </source>
</reference>
<comment type="caution">
    <text evidence="1">The sequence shown here is derived from an EMBL/GenBank/DDBJ whole genome shotgun (WGS) entry which is preliminary data.</text>
</comment>
<organism evidence="1 2">
    <name type="scientific">Meloidogyne enterolobii</name>
    <name type="common">Root-knot nematode worm</name>
    <name type="synonym">Meloidogyne mayaguensis</name>
    <dbReference type="NCBI Taxonomy" id="390850"/>
    <lineage>
        <taxon>Eukaryota</taxon>
        <taxon>Metazoa</taxon>
        <taxon>Ecdysozoa</taxon>
        <taxon>Nematoda</taxon>
        <taxon>Chromadorea</taxon>
        <taxon>Rhabditida</taxon>
        <taxon>Tylenchina</taxon>
        <taxon>Tylenchomorpha</taxon>
        <taxon>Tylenchoidea</taxon>
        <taxon>Meloidogynidae</taxon>
        <taxon>Meloidogyninae</taxon>
        <taxon>Meloidogyne</taxon>
    </lineage>
</organism>
<sequence>MCNLLEGQNIFYAGDKRNQNRDKYSHYNNKLDTTQEAKSANNSVRCRKEADPVSTFGRGSARGRGLYPRLHTESVPDRGQKEEMLHKRELKWEENAGTI</sequence>
<keyword evidence="2" id="KW-1185">Reference proteome</keyword>
<gene>
    <name evidence="1" type="ORF">MENTE1834_LOCUS20271</name>
</gene>
<accession>A0ACB0Z3N3</accession>
<protein>
    <submittedName>
        <fullName evidence="1">Uncharacterized protein</fullName>
    </submittedName>
</protein>
<name>A0ACB0Z3N3_MELEN</name>
<dbReference type="EMBL" id="CAVMJV010000024">
    <property type="protein sequence ID" value="CAK5073586.1"/>
    <property type="molecule type" value="Genomic_DNA"/>
</dbReference>
<dbReference type="Proteomes" id="UP001497535">
    <property type="component" value="Unassembled WGS sequence"/>
</dbReference>